<feature type="transmembrane region" description="Helical" evidence="1">
    <location>
        <begin position="21"/>
        <end position="41"/>
    </location>
</feature>
<dbReference type="Pfam" id="PF06532">
    <property type="entry name" value="NrsF"/>
    <property type="match status" value="1"/>
</dbReference>
<keyword evidence="1" id="KW-0472">Membrane</keyword>
<reference evidence="2 3" key="1">
    <citation type="journal article" date="2010" name="J. Bacteriol.">
        <title>Genome sequence of Fulvimarina pelagi HTCC2506T, a Mn(II)-oxidizing alphaproteobacterium possessing an aerobic anoxygenic photosynthetic gene cluster and Xanthorhodopsin.</title>
        <authorList>
            <person name="Kang I."/>
            <person name="Oh H.M."/>
            <person name="Lim S.I."/>
            <person name="Ferriera S."/>
            <person name="Giovannoni S.J."/>
            <person name="Cho J.C."/>
        </authorList>
    </citation>
    <scope>NUCLEOTIDE SEQUENCE [LARGE SCALE GENOMIC DNA]</scope>
    <source>
        <strain evidence="2 3">HTCC2506</strain>
    </source>
</reference>
<dbReference type="Proteomes" id="UP000004310">
    <property type="component" value="Unassembled WGS sequence"/>
</dbReference>
<accession>Q0G1Y1</accession>
<feature type="transmembrane region" description="Helical" evidence="1">
    <location>
        <begin position="123"/>
        <end position="145"/>
    </location>
</feature>
<evidence type="ECO:0000256" key="1">
    <source>
        <dbReference type="SAM" id="Phobius"/>
    </source>
</evidence>
<evidence type="ECO:0000313" key="2">
    <source>
        <dbReference type="EMBL" id="EAU41417.1"/>
    </source>
</evidence>
<name>Q0G1Y1_9HYPH</name>
<gene>
    <name evidence="2" type="ORF">FP2506_01580</name>
</gene>
<feature type="transmembrane region" description="Helical" evidence="1">
    <location>
        <begin position="157"/>
        <end position="176"/>
    </location>
</feature>
<dbReference type="EMBL" id="AATP01000003">
    <property type="protein sequence ID" value="EAU41417.1"/>
    <property type="molecule type" value="Genomic_DNA"/>
</dbReference>
<dbReference type="RefSeq" id="WP_007065466.1">
    <property type="nucleotide sequence ID" value="NZ_DS022272.1"/>
</dbReference>
<comment type="caution">
    <text evidence="2">The sequence shown here is derived from an EMBL/GenBank/DDBJ whole genome shotgun (WGS) entry which is preliminary data.</text>
</comment>
<proteinExistence type="predicted"/>
<dbReference type="eggNOG" id="COG4944">
    <property type="taxonomic scope" value="Bacteria"/>
</dbReference>
<dbReference type="AlphaFoldDB" id="Q0G1Y1"/>
<feature type="transmembrane region" description="Helical" evidence="1">
    <location>
        <begin position="90"/>
        <end position="111"/>
    </location>
</feature>
<keyword evidence="3" id="KW-1185">Reference proteome</keyword>
<feature type="transmembrane region" description="Helical" evidence="1">
    <location>
        <begin position="61"/>
        <end position="78"/>
    </location>
</feature>
<dbReference type="STRING" id="217511.GCA_001463845_02249"/>
<dbReference type="InterPro" id="IPR009495">
    <property type="entry name" value="NrsF"/>
</dbReference>
<protein>
    <recommendedName>
        <fullName evidence="4">DUF1109 family protein</fullName>
    </recommendedName>
</protein>
<evidence type="ECO:0008006" key="4">
    <source>
        <dbReference type="Google" id="ProtNLM"/>
    </source>
</evidence>
<keyword evidence="1" id="KW-0812">Transmembrane</keyword>
<organism evidence="2 3">
    <name type="scientific">Fulvimarina pelagi HTCC2506</name>
    <dbReference type="NCBI Taxonomy" id="314231"/>
    <lineage>
        <taxon>Bacteria</taxon>
        <taxon>Pseudomonadati</taxon>
        <taxon>Pseudomonadota</taxon>
        <taxon>Alphaproteobacteria</taxon>
        <taxon>Hyphomicrobiales</taxon>
        <taxon>Aurantimonadaceae</taxon>
        <taxon>Fulvimarina</taxon>
    </lineage>
</organism>
<feature type="transmembrane region" description="Helical" evidence="1">
    <location>
        <begin position="188"/>
        <end position="209"/>
    </location>
</feature>
<evidence type="ECO:0000313" key="3">
    <source>
        <dbReference type="Proteomes" id="UP000004310"/>
    </source>
</evidence>
<keyword evidence="1" id="KW-1133">Transmembrane helix</keyword>
<sequence>MQTDQLIAQLQSDAATKPRPSAVGWGFITICAVVAAGLALAATVGVRPDFSTAVETVRFDFKFLLTAILAGTALVALTELARPTGDRRKLGLLLLPFALLVGSVVTELAVLPASLWEARMVGTNYASCLTVIPLFGLGPLSLFIYASRKRAPLRPMLQGALCGLAAAAVGAFFYAAHCTDDSPLFVATWYPLASAILVVTGAVVGQRILRW</sequence>
<dbReference type="HOGENOM" id="CLU_097826_0_0_5"/>